<proteinExistence type="inferred from homology"/>
<keyword evidence="2" id="KW-0285">Flavoprotein</keyword>
<evidence type="ECO:0000256" key="3">
    <source>
        <dbReference type="ARBA" id="ARBA00022827"/>
    </source>
</evidence>
<organism evidence="8">
    <name type="scientific">freshwater metagenome</name>
    <dbReference type="NCBI Taxonomy" id="449393"/>
    <lineage>
        <taxon>unclassified sequences</taxon>
        <taxon>metagenomes</taxon>
        <taxon>ecological metagenomes</taxon>
    </lineage>
</organism>
<dbReference type="SUPFAM" id="SSF56645">
    <property type="entry name" value="Acyl-CoA dehydrogenase NM domain-like"/>
    <property type="match status" value="1"/>
</dbReference>
<evidence type="ECO:0000256" key="4">
    <source>
        <dbReference type="ARBA" id="ARBA00023002"/>
    </source>
</evidence>
<evidence type="ECO:0000313" key="7">
    <source>
        <dbReference type="EMBL" id="CAB4660957.1"/>
    </source>
</evidence>
<dbReference type="AlphaFoldDB" id="A0A6J7G536"/>
<dbReference type="EMBL" id="CAFBMO010000010">
    <property type="protein sequence ID" value="CAB4899820.1"/>
    <property type="molecule type" value="Genomic_DNA"/>
</dbReference>
<gene>
    <name evidence="6" type="ORF">UFOPK1908_00324</name>
    <name evidence="7" type="ORF">UFOPK2282_00538</name>
    <name evidence="8" type="ORF">UFOPK3576_00397</name>
</gene>
<dbReference type="InterPro" id="IPR009075">
    <property type="entry name" value="AcylCo_DH/oxidase_C"/>
</dbReference>
<dbReference type="EMBL" id="CAEZWR010000046">
    <property type="protein sequence ID" value="CAB4660957.1"/>
    <property type="molecule type" value="Genomic_DNA"/>
</dbReference>
<dbReference type="PANTHER" id="PTHR43884:SF20">
    <property type="entry name" value="ACYL-COA DEHYDROGENASE FADE28"/>
    <property type="match status" value="1"/>
</dbReference>
<reference evidence="8" key="1">
    <citation type="submission" date="2020-05" db="EMBL/GenBank/DDBJ databases">
        <authorList>
            <person name="Chiriac C."/>
            <person name="Salcher M."/>
            <person name="Ghai R."/>
            <person name="Kavagutti S V."/>
        </authorList>
    </citation>
    <scope>NUCLEOTIDE SEQUENCE</scope>
</reference>
<evidence type="ECO:0000256" key="2">
    <source>
        <dbReference type="ARBA" id="ARBA00022630"/>
    </source>
</evidence>
<keyword evidence="4" id="KW-0560">Oxidoreductase</keyword>
<sequence length="341" mass="36657">MSALDWYLTHERQSLTNSIHQMCRSESAMTALQDAGIPWIGIDESLGGSGGDLADAAAAVRVLAVIAHSAPIAETALVAGWALEQSGMRVPTTMLAPAFSLDAQIHLDRGNSAYTLSGSLHNVPGINAATYIVVPVDSWLCLVHKKDVTVKMSANVAHEDRGTVIFDSSTVQALEKLPIHISHIDLFARLAFARAIQLSGAVIAVRELSITYARTREQFGKPIASLQVVAHYLAQLAELALVGEGAIATALAAPTTMNFALAKSVTGRAAREASRVGHQVHGAMGMSEEYALGQFTTRMWSWTEEAGRPEFWNTYIGQAFLKQSERNLWASITDGIEGEYA</sequence>
<dbReference type="InterPro" id="IPR009100">
    <property type="entry name" value="AcylCoA_DH/oxidase_NM_dom_sf"/>
</dbReference>
<evidence type="ECO:0000313" key="6">
    <source>
        <dbReference type="EMBL" id="CAB4615138.1"/>
    </source>
</evidence>
<comment type="similarity">
    <text evidence="1">Belongs to the acyl-CoA dehydrogenase family.</text>
</comment>
<dbReference type="Gene3D" id="1.20.140.10">
    <property type="entry name" value="Butyryl-CoA Dehydrogenase, subunit A, domain 3"/>
    <property type="match status" value="1"/>
</dbReference>
<dbReference type="Pfam" id="PF00441">
    <property type="entry name" value="Acyl-CoA_dh_1"/>
    <property type="match status" value="1"/>
</dbReference>
<name>A0A6J7G536_9ZZZZ</name>
<dbReference type="EMBL" id="CAEZVB010000007">
    <property type="protein sequence ID" value="CAB4615138.1"/>
    <property type="molecule type" value="Genomic_DNA"/>
</dbReference>
<dbReference type="InterPro" id="IPR036250">
    <property type="entry name" value="AcylCo_DH-like_C"/>
</dbReference>
<accession>A0A6J7G536</accession>
<evidence type="ECO:0000259" key="5">
    <source>
        <dbReference type="Pfam" id="PF00441"/>
    </source>
</evidence>
<evidence type="ECO:0000256" key="1">
    <source>
        <dbReference type="ARBA" id="ARBA00009347"/>
    </source>
</evidence>
<dbReference type="GO" id="GO:0003995">
    <property type="term" value="F:acyl-CoA dehydrogenase activity"/>
    <property type="evidence" value="ECO:0007669"/>
    <property type="project" value="TreeGrafter"/>
</dbReference>
<feature type="domain" description="Acyl-CoA dehydrogenase/oxidase C-terminal" evidence="5">
    <location>
        <begin position="192"/>
        <end position="300"/>
    </location>
</feature>
<dbReference type="SUPFAM" id="SSF47203">
    <property type="entry name" value="Acyl-CoA dehydrogenase C-terminal domain-like"/>
    <property type="match status" value="1"/>
</dbReference>
<dbReference type="PANTHER" id="PTHR43884">
    <property type="entry name" value="ACYL-COA DEHYDROGENASE"/>
    <property type="match status" value="1"/>
</dbReference>
<protein>
    <submittedName>
        <fullName evidence="8">Unannotated protein</fullName>
    </submittedName>
</protein>
<evidence type="ECO:0000313" key="8">
    <source>
        <dbReference type="EMBL" id="CAB4899820.1"/>
    </source>
</evidence>
<keyword evidence="3" id="KW-0274">FAD</keyword>